<keyword evidence="11" id="KW-0460">Magnesium</keyword>
<dbReference type="AlphaFoldDB" id="A0A3A8ARA1"/>
<dbReference type="EC" id="3.5.4.19" evidence="11"/>
<comment type="cofactor">
    <cofactor evidence="11">
        <name>Zn(2+)</name>
        <dbReference type="ChEBI" id="CHEBI:29105"/>
    </cofactor>
    <text evidence="11">Binds 1 zinc ion per subunit.</text>
</comment>
<evidence type="ECO:0000256" key="1">
    <source>
        <dbReference type="ARBA" id="ARBA00000024"/>
    </source>
</evidence>
<dbReference type="GO" id="GO:0004636">
    <property type="term" value="F:phosphoribosyl-ATP diphosphatase activity"/>
    <property type="evidence" value="ECO:0007669"/>
    <property type="project" value="UniProtKB-EC"/>
</dbReference>
<dbReference type="Proteomes" id="UP000246132">
    <property type="component" value="Unassembled WGS sequence"/>
</dbReference>
<organism evidence="13 14">
    <name type="scientific">Oceaniradius stylonematis</name>
    <dbReference type="NCBI Taxonomy" id="2184161"/>
    <lineage>
        <taxon>Bacteria</taxon>
        <taxon>Pseudomonadati</taxon>
        <taxon>Pseudomonadota</taxon>
        <taxon>Alphaproteobacteria</taxon>
        <taxon>Hyphomicrobiales</taxon>
        <taxon>Ahrensiaceae</taxon>
        <taxon>Oceaniradius</taxon>
    </lineage>
</organism>
<comment type="subcellular location">
    <subcellularLocation>
        <location evidence="11">Cytoplasm</location>
    </subcellularLocation>
</comment>
<comment type="cofactor">
    <cofactor evidence="11">
        <name>Mg(2+)</name>
        <dbReference type="ChEBI" id="CHEBI:18420"/>
    </cofactor>
    <text evidence="11">Binds 1 Mg(2+) ion per subunit.</text>
</comment>
<keyword evidence="11" id="KW-0862">Zinc</keyword>
<keyword evidence="8 11" id="KW-0028">Amino-acid biosynthesis</keyword>
<dbReference type="InterPro" id="IPR038019">
    <property type="entry name" value="PRib_AMP_CycHydrolase_sf"/>
</dbReference>
<evidence type="ECO:0000256" key="2">
    <source>
        <dbReference type="ARBA" id="ARBA00001460"/>
    </source>
</evidence>
<dbReference type="FunFam" id="3.10.20.810:FF:000001">
    <property type="entry name" value="Histidine biosynthesis bifunctional protein HisIE"/>
    <property type="match status" value="1"/>
</dbReference>
<dbReference type="EMBL" id="QFWV02000002">
    <property type="protein sequence ID" value="RKF08101.1"/>
    <property type="molecule type" value="Genomic_DNA"/>
</dbReference>
<dbReference type="Gene3D" id="3.10.20.810">
    <property type="entry name" value="Phosphoribosyl-AMP cyclohydrolase"/>
    <property type="match status" value="1"/>
</dbReference>
<evidence type="ECO:0000256" key="4">
    <source>
        <dbReference type="ARBA" id="ARBA00005204"/>
    </source>
</evidence>
<evidence type="ECO:0000256" key="10">
    <source>
        <dbReference type="ARBA" id="ARBA00023102"/>
    </source>
</evidence>
<dbReference type="HAMAP" id="MF_01021">
    <property type="entry name" value="HisI"/>
    <property type="match status" value="1"/>
</dbReference>
<dbReference type="PANTHER" id="PTHR42945:SF1">
    <property type="entry name" value="HISTIDINE BIOSYNTHESIS BIFUNCTIONAL PROTEIN HIS7"/>
    <property type="match status" value="1"/>
</dbReference>
<gene>
    <name evidence="11 13" type="primary">hisI</name>
    <name evidence="13" type="ORF">DEM25_001915</name>
</gene>
<dbReference type="GO" id="GO:0004635">
    <property type="term" value="F:phosphoribosyl-AMP cyclohydrolase activity"/>
    <property type="evidence" value="ECO:0007669"/>
    <property type="project" value="UniProtKB-UniRule"/>
</dbReference>
<comment type="similarity">
    <text evidence="11">Belongs to the PRA-CH family.</text>
</comment>
<keyword evidence="14" id="KW-1185">Reference proteome</keyword>
<keyword evidence="9 11" id="KW-0378">Hydrolase</keyword>
<evidence type="ECO:0000313" key="14">
    <source>
        <dbReference type="Proteomes" id="UP000246132"/>
    </source>
</evidence>
<comment type="pathway">
    <text evidence="4">Amino-acid biosynthesis; L-histidine biosynthesis; L-histidine from 5-phospho-alpha-D-ribose 1-diphosphate: step 2/9.</text>
</comment>
<evidence type="ECO:0000313" key="13">
    <source>
        <dbReference type="EMBL" id="RKF08101.1"/>
    </source>
</evidence>
<dbReference type="InterPro" id="IPR002496">
    <property type="entry name" value="PRib_AMP_CycHydrolase_dom"/>
</dbReference>
<comment type="subunit">
    <text evidence="11">Homodimer.</text>
</comment>
<dbReference type="SUPFAM" id="SSF141734">
    <property type="entry name" value="HisI-like"/>
    <property type="match status" value="1"/>
</dbReference>
<comment type="similarity">
    <text evidence="5">In the C-terminal section; belongs to the PRA-PH family.</text>
</comment>
<dbReference type="UniPathway" id="UPA00031">
    <property type="reaction ID" value="UER00008"/>
</dbReference>
<accession>A0A3A8ARA1</accession>
<dbReference type="GO" id="GO:0008270">
    <property type="term" value="F:zinc ion binding"/>
    <property type="evidence" value="ECO:0007669"/>
    <property type="project" value="UniProtKB-UniRule"/>
</dbReference>
<evidence type="ECO:0000256" key="3">
    <source>
        <dbReference type="ARBA" id="ARBA00005169"/>
    </source>
</evidence>
<evidence type="ECO:0000256" key="9">
    <source>
        <dbReference type="ARBA" id="ARBA00022801"/>
    </source>
</evidence>
<feature type="binding site" evidence="11">
    <location>
        <position position="97"/>
    </location>
    <ligand>
        <name>Mg(2+)</name>
        <dbReference type="ChEBI" id="CHEBI:18420"/>
    </ligand>
</feature>
<comment type="catalytic activity">
    <reaction evidence="1 11">
        <text>1-(5-phospho-beta-D-ribosyl)-5'-AMP + H2O = 1-(5-phospho-beta-D-ribosyl)-5-[(5-phospho-beta-D-ribosylamino)methylideneamino]imidazole-4-carboxamide</text>
        <dbReference type="Rhea" id="RHEA:20049"/>
        <dbReference type="ChEBI" id="CHEBI:15377"/>
        <dbReference type="ChEBI" id="CHEBI:58435"/>
        <dbReference type="ChEBI" id="CHEBI:59457"/>
        <dbReference type="EC" id="3.5.4.19"/>
    </reaction>
</comment>
<dbReference type="GO" id="GO:0005737">
    <property type="term" value="C:cytoplasm"/>
    <property type="evidence" value="ECO:0007669"/>
    <property type="project" value="UniProtKB-SubCell"/>
</dbReference>
<evidence type="ECO:0000256" key="11">
    <source>
        <dbReference type="HAMAP-Rule" id="MF_01021"/>
    </source>
</evidence>
<comment type="catalytic activity">
    <reaction evidence="2">
        <text>1-(5-phospho-beta-D-ribosyl)-ATP + H2O = 1-(5-phospho-beta-D-ribosyl)-5'-AMP + diphosphate + H(+)</text>
        <dbReference type="Rhea" id="RHEA:22828"/>
        <dbReference type="ChEBI" id="CHEBI:15377"/>
        <dbReference type="ChEBI" id="CHEBI:15378"/>
        <dbReference type="ChEBI" id="CHEBI:33019"/>
        <dbReference type="ChEBI" id="CHEBI:59457"/>
        <dbReference type="ChEBI" id="CHEBI:73183"/>
        <dbReference type="EC" id="3.6.1.31"/>
    </reaction>
</comment>
<protein>
    <recommendedName>
        <fullName evidence="11">Phosphoribosyl-AMP cyclohydrolase</fullName>
        <shortName evidence="11">PRA-CH</shortName>
        <ecNumber evidence="11">3.5.4.19</ecNumber>
    </recommendedName>
</protein>
<comment type="similarity">
    <text evidence="6">In the N-terminal section; belongs to the PRA-CH family.</text>
</comment>
<dbReference type="RefSeq" id="WP_109767930.1">
    <property type="nucleotide sequence ID" value="NZ_CP159474.1"/>
</dbReference>
<feature type="binding site" evidence="11">
    <location>
        <position position="121"/>
    </location>
    <ligand>
        <name>Zn(2+)</name>
        <dbReference type="ChEBI" id="CHEBI:29105"/>
        <note>ligand shared between dimeric partners</note>
    </ligand>
</feature>
<proteinExistence type="inferred from homology"/>
<evidence type="ECO:0000256" key="7">
    <source>
        <dbReference type="ARBA" id="ARBA00022490"/>
    </source>
</evidence>
<dbReference type="InterPro" id="IPR026660">
    <property type="entry name" value="PRA-CH"/>
</dbReference>
<comment type="function">
    <text evidence="11">Catalyzes the hydrolysis of the adenine ring of phosphoribosyl-AMP.</text>
</comment>
<name>A0A3A8ARA1_9HYPH</name>
<feature type="binding site" evidence="11">
    <location>
        <position position="95"/>
    </location>
    <ligand>
        <name>Mg(2+)</name>
        <dbReference type="ChEBI" id="CHEBI:18420"/>
    </ligand>
</feature>
<dbReference type="GO" id="GO:0000105">
    <property type="term" value="P:L-histidine biosynthetic process"/>
    <property type="evidence" value="ECO:0007669"/>
    <property type="project" value="UniProtKB-UniRule"/>
</dbReference>
<evidence type="ECO:0000256" key="5">
    <source>
        <dbReference type="ARBA" id="ARBA00007731"/>
    </source>
</evidence>
<reference evidence="13 14" key="1">
    <citation type="journal article" date="2018" name="Int. J. Syst. Bacteriol.">
        <title>Oceaniradius stylonemae gen. nov., sp. nov., isolated from a red alga, Stylonema cornu-cervi.</title>
        <authorList>
            <person name="Jeong S."/>
        </authorList>
    </citation>
    <scope>NUCLEOTIDE SEQUENCE [LARGE SCALE GENOMIC DNA]</scope>
    <source>
        <strain evidence="13 14">StC1</strain>
    </source>
</reference>
<feature type="binding site" evidence="11">
    <location>
        <position position="114"/>
    </location>
    <ligand>
        <name>Zn(2+)</name>
        <dbReference type="ChEBI" id="CHEBI:29105"/>
        <note>ligand shared between dimeric partners</note>
    </ligand>
</feature>
<dbReference type="OrthoDB" id="9795769at2"/>
<evidence type="ECO:0000259" key="12">
    <source>
        <dbReference type="Pfam" id="PF01502"/>
    </source>
</evidence>
<dbReference type="NCBIfam" id="NF000768">
    <property type="entry name" value="PRK00051.1"/>
    <property type="match status" value="1"/>
</dbReference>
<keyword evidence="10 11" id="KW-0368">Histidine biosynthesis</keyword>
<keyword evidence="7 11" id="KW-0963">Cytoplasm</keyword>
<sequence>MTSPNTPFAPPVADANETEDGSVFRPRFSSDGLVTAVVTDADDGTVLMVAHMNAEALALTLETGIAHYWSRSRGQLWKKGETSGNLQRVAEMRTDCDQDVVLVAVRTDGHGSACHTGRKSCFYRHIVSDGENGARLTFDEGDRPRFDPATVYGNG</sequence>
<comment type="caution">
    <text evidence="13">The sequence shown here is derived from an EMBL/GenBank/DDBJ whole genome shotgun (WGS) entry which is preliminary data.</text>
</comment>
<evidence type="ECO:0000256" key="6">
    <source>
        <dbReference type="ARBA" id="ARBA00008299"/>
    </source>
</evidence>
<dbReference type="PANTHER" id="PTHR42945">
    <property type="entry name" value="HISTIDINE BIOSYNTHESIS BIFUNCTIONAL PROTEIN"/>
    <property type="match status" value="1"/>
</dbReference>
<feature type="binding site" evidence="11">
    <location>
        <position position="96"/>
    </location>
    <ligand>
        <name>Zn(2+)</name>
        <dbReference type="ChEBI" id="CHEBI:29105"/>
        <note>ligand shared between dimeric partners</note>
    </ligand>
</feature>
<dbReference type="GO" id="GO:0000287">
    <property type="term" value="F:magnesium ion binding"/>
    <property type="evidence" value="ECO:0007669"/>
    <property type="project" value="UniProtKB-UniRule"/>
</dbReference>
<comment type="pathway">
    <text evidence="3 11">Amino-acid biosynthesis; L-histidine biosynthesis; L-histidine from 5-phospho-alpha-D-ribose 1-diphosphate: step 3/9.</text>
</comment>
<feature type="binding site" evidence="11">
    <location>
        <position position="99"/>
    </location>
    <ligand>
        <name>Mg(2+)</name>
        <dbReference type="ChEBI" id="CHEBI:18420"/>
    </ligand>
</feature>
<keyword evidence="11" id="KW-0479">Metal-binding</keyword>
<feature type="domain" description="Phosphoribosyl-AMP cyclohydrolase" evidence="12">
    <location>
        <begin position="48"/>
        <end position="123"/>
    </location>
</feature>
<dbReference type="Pfam" id="PF01502">
    <property type="entry name" value="PRA-CH"/>
    <property type="match status" value="1"/>
</dbReference>
<evidence type="ECO:0000256" key="8">
    <source>
        <dbReference type="ARBA" id="ARBA00022605"/>
    </source>
</evidence>